<evidence type="ECO:0008006" key="4">
    <source>
        <dbReference type="Google" id="ProtNLM"/>
    </source>
</evidence>
<proteinExistence type="predicted"/>
<name>A0A6S6THY1_9BACT</name>
<dbReference type="EMBL" id="CACVAZ010000103">
    <property type="protein sequence ID" value="CAA6816068.1"/>
    <property type="molecule type" value="Genomic_DNA"/>
</dbReference>
<dbReference type="GO" id="GO:0003676">
    <property type="term" value="F:nucleic acid binding"/>
    <property type="evidence" value="ECO:0007669"/>
    <property type="project" value="InterPro"/>
</dbReference>
<dbReference type="PANTHER" id="PTHR30547:SF5">
    <property type="entry name" value="NUCLEASE YHCG-RELATED"/>
    <property type="match status" value="1"/>
</dbReference>
<gene>
    <name evidence="3" type="ORF">HELGO_WM44438</name>
</gene>
<evidence type="ECO:0000259" key="2">
    <source>
        <dbReference type="Pfam" id="PF17761"/>
    </source>
</evidence>
<accession>A0A6S6THY1</accession>
<dbReference type="Pfam" id="PF06250">
    <property type="entry name" value="YhcG_C"/>
    <property type="match status" value="1"/>
</dbReference>
<dbReference type="InterPro" id="IPR041527">
    <property type="entry name" value="YhcG_N"/>
</dbReference>
<feature type="domain" description="YhcG PDDEXK nuclease" evidence="1">
    <location>
        <begin position="172"/>
        <end position="325"/>
    </location>
</feature>
<dbReference type="AlphaFoldDB" id="A0A6S6THY1"/>
<feature type="domain" description="YhcG N-terminal" evidence="2">
    <location>
        <begin position="12"/>
        <end position="145"/>
    </location>
</feature>
<protein>
    <recommendedName>
        <fullName evidence="4">DUF1016 domain-containing protein</fullName>
    </recommendedName>
</protein>
<dbReference type="Pfam" id="PF17761">
    <property type="entry name" value="DUF1016_N"/>
    <property type="match status" value="1"/>
</dbReference>
<reference evidence="3" key="1">
    <citation type="submission" date="2020-01" db="EMBL/GenBank/DDBJ databases">
        <authorList>
            <person name="Meier V. D."/>
            <person name="Meier V D."/>
        </authorList>
    </citation>
    <scope>NUCLEOTIDE SEQUENCE</scope>
    <source>
        <strain evidence="3">HLG_WM_MAG_02</strain>
    </source>
</reference>
<organism evidence="3">
    <name type="scientific">uncultured Sulfurovum sp</name>
    <dbReference type="NCBI Taxonomy" id="269237"/>
    <lineage>
        <taxon>Bacteria</taxon>
        <taxon>Pseudomonadati</taxon>
        <taxon>Campylobacterota</taxon>
        <taxon>Epsilonproteobacteria</taxon>
        <taxon>Campylobacterales</taxon>
        <taxon>Sulfurovaceae</taxon>
        <taxon>Sulfurovum</taxon>
        <taxon>environmental samples</taxon>
    </lineage>
</organism>
<dbReference type="InterPro" id="IPR009362">
    <property type="entry name" value="YhcG_C"/>
</dbReference>
<dbReference type="PANTHER" id="PTHR30547">
    <property type="entry name" value="UNCHARACTERIZED PROTEIN YHCG-RELATED"/>
    <property type="match status" value="1"/>
</dbReference>
<dbReference type="InterPro" id="IPR053148">
    <property type="entry name" value="PD-DEXK-like_domain"/>
</dbReference>
<dbReference type="InterPro" id="IPR011856">
    <property type="entry name" value="tRNA_endonuc-like_dom_sf"/>
</dbReference>
<evidence type="ECO:0000259" key="1">
    <source>
        <dbReference type="Pfam" id="PF06250"/>
    </source>
</evidence>
<evidence type="ECO:0000313" key="3">
    <source>
        <dbReference type="EMBL" id="CAA6816068.1"/>
    </source>
</evidence>
<dbReference type="Gene3D" id="3.40.1350.10">
    <property type="match status" value="1"/>
</dbReference>
<sequence>MKLQTNNIYQTIKTILQTARENSYKQINFIMVEAYWNIGKQIVEEEQNGEDRAKYGSYLIKELSSQLSSEFGKGFSQQSIRNMRQFYKSFPIHSTLWSELSWSHYKLIIRLQDEDAKAWYMEEAVKSHWSVRALERQIGTHYYERLLSSQEMKSVELEAVDKTKEMLVRSKDLIKDPYVLEFLDLKENKSFLETELEVALIGKIQEFLLELGRGFAFVDRQKRIKTEHSDFYIDLVFYNYILKCFVVIDLKRGKLSHQDVGQMDMYVRMFDDLEKSNDDNPTIGIILCTEKDNTVVKYSVIDDNDNLFVSKYQLYLPSIEELKAEIEKDIFELELNKEKDE</sequence>